<proteinExistence type="predicted"/>
<keyword evidence="3" id="KW-1185">Reference proteome</keyword>
<evidence type="ECO:0000256" key="1">
    <source>
        <dbReference type="SAM" id="MobiDB-lite"/>
    </source>
</evidence>
<dbReference type="Proteomes" id="UP000282211">
    <property type="component" value="Unassembled WGS sequence"/>
</dbReference>
<dbReference type="Pfam" id="PF13770">
    <property type="entry name" value="DUF4169"/>
    <property type="match status" value="1"/>
</dbReference>
<dbReference type="AlphaFoldDB" id="A0A420WKZ1"/>
<dbReference type="InParanoid" id="A0A420WKZ1"/>
<dbReference type="InterPro" id="IPR025227">
    <property type="entry name" value="DUF4169"/>
</dbReference>
<organism evidence="2 3">
    <name type="scientific">Litorimonas taeanensis</name>
    <dbReference type="NCBI Taxonomy" id="568099"/>
    <lineage>
        <taxon>Bacteria</taxon>
        <taxon>Pseudomonadati</taxon>
        <taxon>Pseudomonadota</taxon>
        <taxon>Alphaproteobacteria</taxon>
        <taxon>Maricaulales</taxon>
        <taxon>Robiginitomaculaceae</taxon>
    </lineage>
</organism>
<reference evidence="2 3" key="1">
    <citation type="submission" date="2018-10" db="EMBL/GenBank/DDBJ databases">
        <title>Genomic Encyclopedia of Type Strains, Phase IV (KMG-IV): sequencing the most valuable type-strain genomes for metagenomic binning, comparative biology and taxonomic classification.</title>
        <authorList>
            <person name="Goeker M."/>
        </authorList>
    </citation>
    <scope>NUCLEOTIDE SEQUENCE [LARGE SCALE GENOMIC DNA]</scope>
    <source>
        <strain evidence="2 3">DSM 22008</strain>
    </source>
</reference>
<dbReference type="EMBL" id="RBII01000001">
    <property type="protein sequence ID" value="RKQ71688.1"/>
    <property type="molecule type" value="Genomic_DNA"/>
</dbReference>
<sequence length="74" mass="8302">MSDNVIKFGKAAKAVKRARKDAKAAENRARFGQKKAHKDLKAKLTEKLQSKLDAHKIEKNKDETPKGNTPENET</sequence>
<protein>
    <submittedName>
        <fullName evidence="2">Uncharacterized protein DUF4169</fullName>
    </submittedName>
</protein>
<evidence type="ECO:0000313" key="2">
    <source>
        <dbReference type="EMBL" id="RKQ71688.1"/>
    </source>
</evidence>
<evidence type="ECO:0000313" key="3">
    <source>
        <dbReference type="Proteomes" id="UP000282211"/>
    </source>
</evidence>
<accession>A0A420WKZ1</accession>
<comment type="caution">
    <text evidence="2">The sequence shown here is derived from an EMBL/GenBank/DDBJ whole genome shotgun (WGS) entry which is preliminary data.</text>
</comment>
<name>A0A420WKZ1_9PROT</name>
<gene>
    <name evidence="2" type="ORF">DES40_1016</name>
</gene>
<dbReference type="RefSeq" id="WP_121099442.1">
    <property type="nucleotide sequence ID" value="NZ_RBII01000001.1"/>
</dbReference>
<feature type="region of interest" description="Disordered" evidence="1">
    <location>
        <begin position="20"/>
        <end position="74"/>
    </location>
</feature>
<feature type="compositionally biased region" description="Basic and acidic residues" evidence="1">
    <location>
        <begin position="39"/>
        <end position="65"/>
    </location>
</feature>